<evidence type="ECO:0000313" key="1">
    <source>
        <dbReference type="EMBL" id="CAF4062384.1"/>
    </source>
</evidence>
<gene>
    <name evidence="1" type="ORF">JBS370_LOCUS29672</name>
</gene>
<comment type="caution">
    <text evidence="1">The sequence shown here is derived from an EMBL/GenBank/DDBJ whole genome shotgun (WGS) entry which is preliminary data.</text>
</comment>
<accession>A0A819SI39</accession>
<proteinExistence type="predicted"/>
<sequence length="245" mass="27583">MLRFLGATILVPQRFRMLSSFDTKIIMPKIYRNNANQTESNGVTDKIKALANSVSTVVGTFKEIVETLKTSKSETIERIIRFGFTYFNQKTTILQAIDIPRANANEFVNAVIMDYNLPSKGSFMLGLTYSNDFAWEQIQYVYSPEMNGKYRCLTLFKNGDSITNTASFFIVDIDADWTLAPDLLLITKKKSILGGFYSSSSQSFQERPHVLTIDEAVQLQKFFMLVAIGNMASTLGVNTTIPQIN</sequence>
<evidence type="ECO:0000313" key="2">
    <source>
        <dbReference type="Proteomes" id="UP000663836"/>
    </source>
</evidence>
<dbReference type="Proteomes" id="UP000663836">
    <property type="component" value="Unassembled WGS sequence"/>
</dbReference>
<name>A0A819SI39_9BILA</name>
<protein>
    <submittedName>
        <fullName evidence="1">Uncharacterized protein</fullName>
    </submittedName>
</protein>
<reference evidence="1" key="1">
    <citation type="submission" date="2021-02" db="EMBL/GenBank/DDBJ databases">
        <authorList>
            <person name="Nowell W R."/>
        </authorList>
    </citation>
    <scope>NUCLEOTIDE SEQUENCE</scope>
</reference>
<dbReference type="EMBL" id="CAJOBD010006491">
    <property type="protein sequence ID" value="CAF4062384.1"/>
    <property type="molecule type" value="Genomic_DNA"/>
</dbReference>
<dbReference type="AlphaFoldDB" id="A0A819SI39"/>
<organism evidence="1 2">
    <name type="scientific">Rotaria sordida</name>
    <dbReference type="NCBI Taxonomy" id="392033"/>
    <lineage>
        <taxon>Eukaryota</taxon>
        <taxon>Metazoa</taxon>
        <taxon>Spiralia</taxon>
        <taxon>Gnathifera</taxon>
        <taxon>Rotifera</taxon>
        <taxon>Eurotatoria</taxon>
        <taxon>Bdelloidea</taxon>
        <taxon>Philodinida</taxon>
        <taxon>Philodinidae</taxon>
        <taxon>Rotaria</taxon>
    </lineage>
</organism>